<evidence type="ECO:0000313" key="2">
    <source>
        <dbReference type="Proteomes" id="UP001374535"/>
    </source>
</evidence>
<accession>A0AAQ3MXE9</accession>
<dbReference type="Proteomes" id="UP001374535">
    <property type="component" value="Chromosome 9"/>
</dbReference>
<protein>
    <submittedName>
        <fullName evidence="1">Uncharacterized protein</fullName>
    </submittedName>
</protein>
<organism evidence="1 2">
    <name type="scientific">Vigna mungo</name>
    <name type="common">Black gram</name>
    <name type="synonym">Phaseolus mungo</name>
    <dbReference type="NCBI Taxonomy" id="3915"/>
    <lineage>
        <taxon>Eukaryota</taxon>
        <taxon>Viridiplantae</taxon>
        <taxon>Streptophyta</taxon>
        <taxon>Embryophyta</taxon>
        <taxon>Tracheophyta</taxon>
        <taxon>Spermatophyta</taxon>
        <taxon>Magnoliopsida</taxon>
        <taxon>eudicotyledons</taxon>
        <taxon>Gunneridae</taxon>
        <taxon>Pentapetalae</taxon>
        <taxon>rosids</taxon>
        <taxon>fabids</taxon>
        <taxon>Fabales</taxon>
        <taxon>Fabaceae</taxon>
        <taxon>Papilionoideae</taxon>
        <taxon>50 kb inversion clade</taxon>
        <taxon>NPAAA clade</taxon>
        <taxon>indigoferoid/millettioid clade</taxon>
        <taxon>Phaseoleae</taxon>
        <taxon>Vigna</taxon>
    </lineage>
</organism>
<dbReference type="AlphaFoldDB" id="A0AAQ3MXE9"/>
<reference evidence="1 2" key="1">
    <citation type="journal article" date="2023" name="Life. Sci Alliance">
        <title>Evolutionary insights into 3D genome organization and epigenetic landscape of Vigna mungo.</title>
        <authorList>
            <person name="Junaid A."/>
            <person name="Singh B."/>
            <person name="Bhatia S."/>
        </authorList>
    </citation>
    <scope>NUCLEOTIDE SEQUENCE [LARGE SCALE GENOMIC DNA]</scope>
    <source>
        <strain evidence="1">Urdbean</strain>
    </source>
</reference>
<dbReference type="EMBL" id="CP144692">
    <property type="protein sequence ID" value="WVY98871.1"/>
    <property type="molecule type" value="Genomic_DNA"/>
</dbReference>
<name>A0AAQ3MXE9_VIGMU</name>
<evidence type="ECO:0000313" key="1">
    <source>
        <dbReference type="EMBL" id="WVY98871.1"/>
    </source>
</evidence>
<keyword evidence="2" id="KW-1185">Reference proteome</keyword>
<sequence length="144" mass="17195">MFLATLAFDATEKCAQVVVEGDVEATPDEVTTVKGLKSKLFQSWKAKEKRLGRVAKLEDCMMCPEKVGKQRIDYGKERYRRIDYGKERYRRIDYGKERYRRIDYGKERYRRIDYGKERYRRIDCGKKIVLKNQFSERGESINLN</sequence>
<gene>
    <name evidence="1" type="ORF">V8G54_031022</name>
</gene>
<proteinExistence type="predicted"/>